<proteinExistence type="predicted"/>
<comment type="caution">
    <text evidence="1">The sequence shown here is derived from an EMBL/GenBank/DDBJ whole genome shotgun (WGS) entry which is preliminary data.</text>
</comment>
<evidence type="ECO:0000313" key="2">
    <source>
        <dbReference type="Proteomes" id="UP000818323"/>
    </source>
</evidence>
<evidence type="ECO:0000313" key="1">
    <source>
        <dbReference type="EMBL" id="NBJ23807.1"/>
    </source>
</evidence>
<gene>
    <name evidence="1" type="ORF">GR303_05490</name>
</gene>
<protein>
    <recommendedName>
        <fullName evidence="3">Replication protein</fullName>
    </recommendedName>
</protein>
<dbReference type="Proteomes" id="UP000818323">
    <property type="component" value="Unassembled WGS sequence"/>
</dbReference>
<dbReference type="RefSeq" id="WP_161721019.1">
    <property type="nucleotide sequence ID" value="NZ_JAAAXJ010000002.1"/>
</dbReference>
<accession>A0ABW9YVG7</accession>
<sequence length="285" mass="32140">MKNHYTFVANNSQEAEAFWAYWTTYEPPFDLEDCQYGQVSLLDDFLQSRQRDTTPAPLSAPAACSIGLGSAEIIRRPGRPPGPWHRRRKVGLRRVSRCIKLKRTVAALFDAAAHANRIDRPLNLFISITPTEMDAMPAEERSRYWQMLICAIGQPLRNAGLPATHLWARESCRLLNDGRGEHLHLLIHVPNRALRRKIEAYLTNRFRQAGEVDMRPASTAAKRTANGRYHSVVTYVLKNMGSNVARGTSLSYKLGGPILGKRCGCSRDIDAKAVAEWRARYRIAA</sequence>
<dbReference type="EMBL" id="JAAAXJ010000002">
    <property type="protein sequence ID" value="NBJ23807.1"/>
    <property type="molecule type" value="Genomic_DNA"/>
</dbReference>
<name>A0ABW9YVG7_9HYPH</name>
<evidence type="ECO:0008006" key="3">
    <source>
        <dbReference type="Google" id="ProtNLM"/>
    </source>
</evidence>
<organism evidence="1 2">
    <name type="scientific">Microvirga arsenatis</name>
    <dbReference type="NCBI Taxonomy" id="2692265"/>
    <lineage>
        <taxon>Bacteria</taxon>
        <taxon>Pseudomonadati</taxon>
        <taxon>Pseudomonadota</taxon>
        <taxon>Alphaproteobacteria</taxon>
        <taxon>Hyphomicrobiales</taxon>
        <taxon>Methylobacteriaceae</taxon>
        <taxon>Microvirga</taxon>
    </lineage>
</organism>
<keyword evidence="2" id="KW-1185">Reference proteome</keyword>
<reference evidence="1 2" key="1">
    <citation type="submission" date="2020-01" db="EMBL/GenBank/DDBJ databases">
        <title>Microvirga sp. nov., an arsenate reduction bacterium isolated from Tibet hotspring sediments.</title>
        <authorList>
            <person name="Yuan C.-G."/>
        </authorList>
    </citation>
    <scope>NUCLEOTIDE SEQUENCE [LARGE SCALE GENOMIC DNA]</scope>
    <source>
        <strain evidence="1 2">SYSU G3D203</strain>
    </source>
</reference>